<evidence type="ECO:0000313" key="2">
    <source>
        <dbReference type="Proteomes" id="UP000643405"/>
    </source>
</evidence>
<comment type="caution">
    <text evidence="1">The sequence shown here is derived from an EMBL/GenBank/DDBJ whole genome shotgun (WGS) entry which is preliminary data.</text>
</comment>
<gene>
    <name evidence="1" type="ORF">ICI42_06370</name>
</gene>
<name>A0A8J6Q0Z5_9HYPH</name>
<dbReference type="RefSeq" id="WP_188163640.1">
    <property type="nucleotide sequence ID" value="NZ_JACVVX010000001.1"/>
</dbReference>
<protein>
    <recommendedName>
        <fullName evidence="3">DUF1127 domain-containing protein</fullName>
    </recommendedName>
</protein>
<organism evidence="1 2">
    <name type="scientific">Oryzicola mucosus</name>
    <dbReference type="NCBI Taxonomy" id="2767425"/>
    <lineage>
        <taxon>Bacteria</taxon>
        <taxon>Pseudomonadati</taxon>
        <taxon>Pseudomonadota</taxon>
        <taxon>Alphaproteobacteria</taxon>
        <taxon>Hyphomicrobiales</taxon>
        <taxon>Phyllobacteriaceae</taxon>
        <taxon>Oryzicola</taxon>
    </lineage>
</organism>
<sequence>MTVSVFEAAFFTSLRQYAGKVSTLRNEIRTERFLSSLPVDLRKDIGWPDIHAARRARRFGDR</sequence>
<dbReference type="Proteomes" id="UP000643405">
    <property type="component" value="Unassembled WGS sequence"/>
</dbReference>
<reference evidence="1" key="1">
    <citation type="submission" date="2020-09" db="EMBL/GenBank/DDBJ databases">
        <title>Genome seq and assembly of Tianweitania sp.</title>
        <authorList>
            <person name="Chhetri G."/>
        </authorList>
    </citation>
    <scope>NUCLEOTIDE SEQUENCE</scope>
    <source>
        <strain evidence="1">Rool2</strain>
    </source>
</reference>
<evidence type="ECO:0008006" key="3">
    <source>
        <dbReference type="Google" id="ProtNLM"/>
    </source>
</evidence>
<evidence type="ECO:0000313" key="1">
    <source>
        <dbReference type="EMBL" id="MBD0414275.1"/>
    </source>
</evidence>
<accession>A0A8J6Q0Z5</accession>
<dbReference type="AlphaFoldDB" id="A0A8J6Q0Z5"/>
<keyword evidence="2" id="KW-1185">Reference proteome</keyword>
<dbReference type="EMBL" id="JACVVX010000001">
    <property type="protein sequence ID" value="MBD0414275.1"/>
    <property type="molecule type" value="Genomic_DNA"/>
</dbReference>
<proteinExistence type="predicted"/>